<dbReference type="Proteomes" id="UP000275663">
    <property type="component" value="Chromosome"/>
</dbReference>
<name>A0A3Q9BPU5_9BURK</name>
<dbReference type="SUPFAM" id="SSF53756">
    <property type="entry name" value="UDP-Glycosyltransferase/glycogen phosphorylase"/>
    <property type="match status" value="2"/>
</dbReference>
<dbReference type="KEGG" id="upv:EJN92_06780"/>
<keyword evidence="1 3" id="KW-0808">Transferase</keyword>
<accession>A0A3Q9BPU5</accession>
<reference evidence="3 4" key="1">
    <citation type="journal article" date="2011" name="Int. J. Syst. Evol. Microbiol.">
        <title>Description of Undibacterium oligocarboniphilum sp. nov., isolated from purified water, and Undibacterium pigrum strain CCUG 49012 as the type strain of Undibacterium parvum sp. nov., and emended descriptions of the genus Undibacterium and the species Undibacterium pigrum.</title>
        <authorList>
            <person name="Eder W."/>
            <person name="Wanner G."/>
            <person name="Ludwig W."/>
            <person name="Busse H.J."/>
            <person name="Ziemke-Kageler F."/>
            <person name="Lang E."/>
        </authorList>
    </citation>
    <scope>NUCLEOTIDE SEQUENCE [LARGE SCALE GENOMIC DNA]</scope>
    <source>
        <strain evidence="3 4">DSM 23061</strain>
    </source>
</reference>
<dbReference type="Gene3D" id="3.40.50.2000">
    <property type="entry name" value="Glycogen Phosphorylase B"/>
    <property type="match status" value="3"/>
</dbReference>
<proteinExistence type="predicted"/>
<gene>
    <name evidence="3" type="ORF">EJN92_06780</name>
</gene>
<sequence length="841" mass="93796">MRIVIDMQGAQSESRFRGIGRYSLSLTQAIVRNRGDHEIILLLNGLLPESIEPIRAAFNDLLPQKNIQVWYAPGPVRELETANGWRRDVAECIREAFIGSLKPDAVLITSLFEGFGDNAVTSVGKFFSSPPTAVIFYDLIPLLNPETYLATNPIYEKYYRQKIDHLQRADQWLAISASALNESANISRLSSNATVNISTACNSTFQPLEISEVQKQNFLTRLKITQPFILYSGGADARKNLHKLILAYGHLPKTLREIHQLVLAGKMPEGEESALWKTAKSASVDREELLFTGYIADEDLAWLYNLCALFILPSLHEGFGLPALEAMACGAVVIGSNTTSIPEVIGREDALFDPNDEVSISQKLAEVLYNPALHAKLTQHGLQQAKKFSWDESAKRAMTAITNIKFSPVNSDVTLKKNAIEANQNILIKKIAALVPSQISNKEMRSIAHSISYIQTEPKQSQLFIDISELVQRDAGTGIQRVTRSILKELLVNPPEGYIVAPVYATQGNLGYRHARHFTAKMLGTTSTMNDDVIDHQPGDIFLGLDLQHHVVAAQKNYLSALRQDGVKILFVVYDLLPILLPHVFQAGTDSNHKAWLDTLMSFDGALCISRSVADELKIWQRTHGPNRLRPYAIDWFHLGADVANSIPTRGFPADAVRILKQIKQCPSFICVGTIEPRKRQTQVLEALELLWNQDVNVNLVLIGRQGWLVDSLIKHIQRHPELGKRLFWLDGISDEYLEQVYAASTCLIAASEGEGFGLPLIEAAQHKLPIIARDIPVFREVAGEYAHYFQGLHAADLASELNNWLSLYKTGGYPKSDDMPYLTWAQSAEQLTTCLRLDTH</sequence>
<dbReference type="PANTHER" id="PTHR46401:SF2">
    <property type="entry name" value="GLYCOSYLTRANSFERASE WBBK-RELATED"/>
    <property type="match status" value="1"/>
</dbReference>
<evidence type="ECO:0000313" key="4">
    <source>
        <dbReference type="Proteomes" id="UP000275663"/>
    </source>
</evidence>
<evidence type="ECO:0000313" key="3">
    <source>
        <dbReference type="EMBL" id="AZP11725.1"/>
    </source>
</evidence>
<dbReference type="OrthoDB" id="433681at2"/>
<protein>
    <submittedName>
        <fullName evidence="3">Glycosyltransferase family 1 protein</fullName>
    </submittedName>
</protein>
<dbReference type="EMBL" id="CP034464">
    <property type="protein sequence ID" value="AZP11725.1"/>
    <property type="molecule type" value="Genomic_DNA"/>
</dbReference>
<organism evidence="3 4">
    <name type="scientific">Undibacterium parvum</name>
    <dbReference type="NCBI Taxonomy" id="401471"/>
    <lineage>
        <taxon>Bacteria</taxon>
        <taxon>Pseudomonadati</taxon>
        <taxon>Pseudomonadota</taxon>
        <taxon>Betaproteobacteria</taxon>
        <taxon>Burkholderiales</taxon>
        <taxon>Oxalobacteraceae</taxon>
        <taxon>Undibacterium</taxon>
    </lineage>
</organism>
<dbReference type="Pfam" id="PF00534">
    <property type="entry name" value="Glycos_transf_1"/>
    <property type="match status" value="2"/>
</dbReference>
<dbReference type="AlphaFoldDB" id="A0A3Q9BPU5"/>
<dbReference type="PANTHER" id="PTHR46401">
    <property type="entry name" value="GLYCOSYLTRANSFERASE WBBK-RELATED"/>
    <property type="match status" value="1"/>
</dbReference>
<dbReference type="GO" id="GO:0009103">
    <property type="term" value="P:lipopolysaccharide biosynthetic process"/>
    <property type="evidence" value="ECO:0007669"/>
    <property type="project" value="TreeGrafter"/>
</dbReference>
<dbReference type="GO" id="GO:0016757">
    <property type="term" value="F:glycosyltransferase activity"/>
    <property type="evidence" value="ECO:0007669"/>
    <property type="project" value="InterPro"/>
</dbReference>
<evidence type="ECO:0000256" key="1">
    <source>
        <dbReference type="ARBA" id="ARBA00022679"/>
    </source>
</evidence>
<evidence type="ECO:0000259" key="2">
    <source>
        <dbReference type="Pfam" id="PF00534"/>
    </source>
</evidence>
<feature type="domain" description="Glycosyl transferase family 1" evidence="2">
    <location>
        <begin position="667"/>
        <end position="807"/>
    </location>
</feature>
<dbReference type="InterPro" id="IPR001296">
    <property type="entry name" value="Glyco_trans_1"/>
</dbReference>
<keyword evidence="4" id="KW-1185">Reference proteome</keyword>
<feature type="domain" description="Glycosyl transferase family 1" evidence="2">
    <location>
        <begin position="223"/>
        <end position="381"/>
    </location>
</feature>
<dbReference type="CDD" id="cd03809">
    <property type="entry name" value="GT4_MtfB-like"/>
    <property type="match status" value="2"/>
</dbReference>
<dbReference type="RefSeq" id="WP_126127110.1">
    <property type="nucleotide sequence ID" value="NZ_CP034464.1"/>
</dbReference>